<feature type="domain" description="Helicase-associated" evidence="1">
    <location>
        <begin position="202"/>
        <end position="273"/>
    </location>
</feature>
<reference evidence="2 3" key="1">
    <citation type="submission" date="2018-08" db="EMBL/GenBank/DDBJ databases">
        <title>Aphanomyces genome sequencing and annotation.</title>
        <authorList>
            <person name="Minardi D."/>
            <person name="Oidtmann B."/>
            <person name="Van Der Giezen M."/>
            <person name="Studholme D.J."/>
        </authorList>
    </citation>
    <scope>NUCLEOTIDE SEQUENCE [LARGE SCALE GENOMIC DNA]</scope>
    <source>
        <strain evidence="2 3">Yx</strain>
    </source>
</reference>
<dbReference type="Proteomes" id="UP000266239">
    <property type="component" value="Unassembled WGS sequence"/>
</dbReference>
<dbReference type="VEuPathDB" id="FungiDB:H257_09031"/>
<name>A0A397BNV7_APHAT</name>
<protein>
    <recommendedName>
        <fullName evidence="1">Helicase-associated domain-containing protein</fullName>
    </recommendedName>
</protein>
<evidence type="ECO:0000259" key="1">
    <source>
        <dbReference type="Pfam" id="PF03457"/>
    </source>
</evidence>
<dbReference type="AlphaFoldDB" id="A0A397BNV7"/>
<dbReference type="EMBL" id="QUTA01004407">
    <property type="protein sequence ID" value="RHY19881.1"/>
    <property type="molecule type" value="Genomic_DNA"/>
</dbReference>
<proteinExistence type="predicted"/>
<comment type="caution">
    <text evidence="2">The sequence shown here is derived from an EMBL/GenBank/DDBJ whole genome shotgun (WGS) entry which is preliminary data.</text>
</comment>
<organism evidence="2 3">
    <name type="scientific">Aphanomyces astaci</name>
    <name type="common">Crayfish plague agent</name>
    <dbReference type="NCBI Taxonomy" id="112090"/>
    <lineage>
        <taxon>Eukaryota</taxon>
        <taxon>Sar</taxon>
        <taxon>Stramenopiles</taxon>
        <taxon>Oomycota</taxon>
        <taxon>Saprolegniomycetes</taxon>
        <taxon>Saprolegniales</taxon>
        <taxon>Verrucalvaceae</taxon>
        <taxon>Aphanomyces</taxon>
    </lineage>
</organism>
<evidence type="ECO:0000313" key="2">
    <source>
        <dbReference type="EMBL" id="RHY19881.1"/>
    </source>
</evidence>
<dbReference type="Pfam" id="PF03457">
    <property type="entry name" value="HA"/>
    <property type="match status" value="1"/>
</dbReference>
<dbReference type="InterPro" id="IPR005114">
    <property type="entry name" value="Helicase_assoc"/>
</dbReference>
<sequence>MLAAVCRRAQRQSVLRTTSWLQTSSRALLSSEATTAKPMIKPLYSIEKQKQLLQVVQAVHEEAGRPKVISIKTLFRIPSSDKYPLALQGIRFPVSELRKEKREGRLDADIVAALDAIGFVWNVDQFQWSQTQLALTKYKELHGNLLVQSHFNVPKDDPAWPTELWSKKLGVVVARSRAHKTTLPPEKKQWLDSTGFVWDAAELQWKSNLAALETFKAIHDHLLVPSEFVVPADDPQWPVEMWGLKLGKLVSRLRSTTTSLPPHKLDVLNSLGFVWRVNARGVHRSPPANFSLKEQQHILQVVQVQLSQQRYTKFVYLPGRFRVPDQAPWPLHLHKVKLKSQTLDAMHFVWNGLEHQWSLNMEALGIYKAQYQDLLIPVHFVVPQDDPQWPVYLWGKKPLDDQWNNRNLLALKTFKRIHCHMKIPREFIVPDQDPKWPPQLWNMKLGHIVNSIRYLSHQPGYPASRLDQLHQLGLVVVPK</sequence>
<gene>
    <name evidence="2" type="ORF">DYB25_002955</name>
</gene>
<dbReference type="PANTHER" id="PTHR37066:SF1">
    <property type="entry name" value="LNS2_PITP DOMAIN-CONTAINING PROTEIN"/>
    <property type="match status" value="1"/>
</dbReference>
<accession>A0A397BNV7</accession>
<dbReference type="PANTHER" id="PTHR37066">
    <property type="entry name" value="HELICASE-ASSOCIATED"/>
    <property type="match status" value="1"/>
</dbReference>
<evidence type="ECO:0000313" key="3">
    <source>
        <dbReference type="Proteomes" id="UP000266239"/>
    </source>
</evidence>